<dbReference type="Gene3D" id="3.40.50.11610">
    <property type="entry name" value="Multifunctional 2-oxoglutarate metabolism enzyme, C-terminal domain"/>
    <property type="match status" value="1"/>
</dbReference>
<evidence type="ECO:0000256" key="2">
    <source>
        <dbReference type="ARBA" id="ARBA00003906"/>
    </source>
</evidence>
<evidence type="ECO:0000256" key="1">
    <source>
        <dbReference type="ARBA" id="ARBA00001964"/>
    </source>
</evidence>
<sequence length="899" mass="100529">MSFVDYLSPAFLEAQYQLWKESPAKVPFEWRVFFEGYELGEWTPRAPLAEAPVSEAMAIKQAAVQSLLYRYRDMGHLQACTDPLSPCPGEHPQLALEAFGLSEADLDTVFYTTRFYKQSATLREILETLRDTYCRSIGVEYMHIPDPAERQWLKERMEPVRNRPALSREQKLAILKKLQEASLFELFLHRKFIGQKRFSLEGGEVIIPLLDHLAHQAAALGVRELVLGMAHRGRINVLANIFGKPLANIFAEFADTQKLAFVGEGDVKYHKGFSCDHRYPDGSHIHMSLASNPSHLEAVDPVVVGKCRARHSFFGPGGKQRVLPVLVHGDAAFAGQGIVPETLNLSQLDGYQTGGTLHIVLNNQIGFTTAPAHARSTRYATDVAKMLSVPIFHVHGEDPEAAVFVAGLALEYRQRFGRDAVVEIICFRRHGHNEGDEPAFTQPLMYDKISQRPPASQVYSERLIAEGLDKNLIARQAAEFSERLEEALQGDGGPQDTGYQGKWTHIQRDYQVLETATGVAAETLKELAAKITAIPEAFTPHPKLAKLYEKRRESVLEDSGIDWGTAESLAFASLLAEGTPVRLSGQDCRRGTFNQRHSTLVDIKTGQLHVPLAFLGPGQAPVQIYNSMLSEAAVLGFEYGYSLEVPDGLTIWEAQFGDFANGAQVIIDQFLASSHTKWDRASGLVMQLPHGFEGQGPEHSSARIERYLQLCAHENLQVAYPSTPAQLFHLLRRQVKQPFRRPLIIFTPKSLLRHPLCRSQLAEFTEGGFREIIPAPNNPKKVRSVLLCSGKIYFDLIEQLVQEEHKEVAVIRVEQLYPLRRDLLKQALEPFVGGKARVAWLQEEPSNSGAWWFIRHHLAEILGSEPLYVGRDEAASPAVGSHRIHTEEQKQLLAEALAL</sequence>
<dbReference type="NCBIfam" id="TIGR00239">
    <property type="entry name" value="2oxo_dh_E1"/>
    <property type="match status" value="1"/>
</dbReference>
<feature type="domain" description="Transketolase-like pyrimidine-binding" evidence="6">
    <location>
        <begin position="561"/>
        <end position="754"/>
    </location>
</feature>
<dbReference type="Proteomes" id="UP001319827">
    <property type="component" value="Chromosome"/>
</dbReference>
<dbReference type="PANTHER" id="PTHR23152:SF4">
    <property type="entry name" value="2-OXOADIPATE DEHYDROGENASE COMPLEX COMPONENT E1"/>
    <property type="match status" value="1"/>
</dbReference>
<reference evidence="7 8" key="1">
    <citation type="journal article" date="2016" name="C (Basel)">
        <title>Selective Growth of and Electricity Production by Marine Exoelectrogenic Bacteria in Self-Aggregated Hydrogel of Microbially Reduced Graphene Oxide.</title>
        <authorList>
            <person name="Yoshida N."/>
            <person name="Goto Y."/>
            <person name="Miyata Y."/>
        </authorList>
    </citation>
    <scope>NUCLEOTIDE SEQUENCE [LARGE SCALE GENOMIC DNA]</scope>
    <source>
        <strain evidence="7 8">NIT-T3</strain>
    </source>
</reference>
<reference evidence="7 8" key="2">
    <citation type="journal article" date="2021" name="Int. J. Syst. Evol. Microbiol.">
        <title>Isolation and Polyphasic Characterization of Desulfuromonas versatilis sp. Nov., an Electrogenic Bacteria Capable of Versatile Metabolism Isolated from a Graphene Oxide-Reducing Enrichment Culture.</title>
        <authorList>
            <person name="Xie L."/>
            <person name="Yoshida N."/>
            <person name="Ishii S."/>
            <person name="Meng L."/>
        </authorList>
    </citation>
    <scope>NUCLEOTIDE SEQUENCE [LARGE SCALE GENOMIC DNA]</scope>
    <source>
        <strain evidence="7 8">NIT-T3</strain>
    </source>
</reference>
<evidence type="ECO:0000256" key="5">
    <source>
        <dbReference type="ARBA" id="ARBA00023052"/>
    </source>
</evidence>
<dbReference type="EMBL" id="AP024355">
    <property type="protein sequence ID" value="BCR06455.1"/>
    <property type="molecule type" value="Genomic_DNA"/>
</dbReference>
<dbReference type="NCBIfam" id="NF006914">
    <property type="entry name" value="PRK09404.1"/>
    <property type="match status" value="1"/>
</dbReference>
<dbReference type="InterPro" id="IPR029061">
    <property type="entry name" value="THDP-binding"/>
</dbReference>
<dbReference type="NCBIfam" id="NF008907">
    <property type="entry name" value="PRK12270.1"/>
    <property type="match status" value="1"/>
</dbReference>
<evidence type="ECO:0000259" key="6">
    <source>
        <dbReference type="SMART" id="SM00861"/>
    </source>
</evidence>
<dbReference type="Gene3D" id="3.40.50.12470">
    <property type="match status" value="1"/>
</dbReference>
<keyword evidence="8" id="KW-1185">Reference proteome</keyword>
<dbReference type="SUPFAM" id="SSF52518">
    <property type="entry name" value="Thiamin diphosphate-binding fold (THDP-binding)"/>
    <property type="match status" value="2"/>
</dbReference>
<protein>
    <recommendedName>
        <fullName evidence="3">oxoglutarate dehydrogenase (succinyl-transferring)</fullName>
        <ecNumber evidence="3">1.2.4.2</ecNumber>
    </recommendedName>
</protein>
<gene>
    <name evidence="7" type="primary">sucA</name>
    <name evidence="7" type="ORF">DESUT3_35240</name>
</gene>
<keyword evidence="4" id="KW-0560">Oxidoreductase</keyword>
<dbReference type="PIRSF" id="PIRSF000157">
    <property type="entry name" value="Oxoglu_dh_E1"/>
    <property type="match status" value="1"/>
</dbReference>
<evidence type="ECO:0000256" key="4">
    <source>
        <dbReference type="ARBA" id="ARBA00023002"/>
    </source>
</evidence>
<comment type="cofactor">
    <cofactor evidence="1">
        <name>thiamine diphosphate</name>
        <dbReference type="ChEBI" id="CHEBI:58937"/>
    </cofactor>
</comment>
<dbReference type="CDD" id="cd02016">
    <property type="entry name" value="TPP_E1_OGDC_like"/>
    <property type="match status" value="1"/>
</dbReference>
<dbReference type="Pfam" id="PF02779">
    <property type="entry name" value="Transket_pyr"/>
    <property type="match status" value="1"/>
</dbReference>
<dbReference type="Pfam" id="PF16870">
    <property type="entry name" value="OxoGdeHyase_C"/>
    <property type="match status" value="1"/>
</dbReference>
<dbReference type="RefSeq" id="WP_221249832.1">
    <property type="nucleotide sequence ID" value="NZ_AP024355.1"/>
</dbReference>
<evidence type="ECO:0000256" key="3">
    <source>
        <dbReference type="ARBA" id="ARBA00012280"/>
    </source>
</evidence>
<accession>A0ABN6E2A3</accession>
<proteinExistence type="predicted"/>
<dbReference type="EC" id="1.2.4.2" evidence="3"/>
<dbReference type="InterPro" id="IPR042179">
    <property type="entry name" value="KGD_C_sf"/>
</dbReference>
<dbReference type="Gene3D" id="3.40.50.970">
    <property type="match status" value="1"/>
</dbReference>
<evidence type="ECO:0000313" key="7">
    <source>
        <dbReference type="EMBL" id="BCR06455.1"/>
    </source>
</evidence>
<dbReference type="PANTHER" id="PTHR23152">
    <property type="entry name" value="2-OXOGLUTARATE DEHYDROGENASE"/>
    <property type="match status" value="1"/>
</dbReference>
<evidence type="ECO:0000313" key="8">
    <source>
        <dbReference type="Proteomes" id="UP001319827"/>
    </source>
</evidence>
<dbReference type="InterPro" id="IPR031717">
    <property type="entry name" value="ODO-1/KGD_C"/>
</dbReference>
<organism evidence="7 8">
    <name type="scientific">Desulfuromonas versatilis</name>
    <dbReference type="NCBI Taxonomy" id="2802975"/>
    <lineage>
        <taxon>Bacteria</taxon>
        <taxon>Pseudomonadati</taxon>
        <taxon>Thermodesulfobacteriota</taxon>
        <taxon>Desulfuromonadia</taxon>
        <taxon>Desulfuromonadales</taxon>
        <taxon>Desulfuromonadaceae</taxon>
        <taxon>Desulfuromonas</taxon>
    </lineage>
</organism>
<dbReference type="InterPro" id="IPR005475">
    <property type="entry name" value="Transketolase-like_Pyr-bd"/>
</dbReference>
<comment type="function">
    <text evidence="2">E1 component of the 2-oxoglutarate dehydrogenase (OGDH) complex which catalyzes the decarboxylation of 2-oxoglutarate, the first step in the conversion of 2-oxoglutarate to succinyl-CoA and CO(2).</text>
</comment>
<dbReference type="Pfam" id="PF00676">
    <property type="entry name" value="E1_dh"/>
    <property type="match status" value="1"/>
</dbReference>
<name>A0ABN6E2A3_9BACT</name>
<keyword evidence="5" id="KW-0786">Thiamine pyrophosphate</keyword>
<dbReference type="InterPro" id="IPR011603">
    <property type="entry name" value="2oxoglutarate_DH_E1"/>
</dbReference>
<dbReference type="InterPro" id="IPR001017">
    <property type="entry name" value="DH_E1"/>
</dbReference>
<dbReference type="SMART" id="SM00861">
    <property type="entry name" value="Transket_pyr"/>
    <property type="match status" value="1"/>
</dbReference>
<dbReference type="Gene3D" id="1.10.287.1150">
    <property type="entry name" value="TPP helical domain"/>
    <property type="match status" value="1"/>
</dbReference>